<organism evidence="1 2">
    <name type="scientific">Daphnia galeata</name>
    <dbReference type="NCBI Taxonomy" id="27404"/>
    <lineage>
        <taxon>Eukaryota</taxon>
        <taxon>Metazoa</taxon>
        <taxon>Ecdysozoa</taxon>
        <taxon>Arthropoda</taxon>
        <taxon>Crustacea</taxon>
        <taxon>Branchiopoda</taxon>
        <taxon>Diplostraca</taxon>
        <taxon>Cladocera</taxon>
        <taxon>Anomopoda</taxon>
        <taxon>Daphniidae</taxon>
        <taxon>Daphnia</taxon>
    </lineage>
</organism>
<comment type="caution">
    <text evidence="1">The sequence shown here is derived from an EMBL/GenBank/DDBJ whole genome shotgun (WGS) entry which is preliminary data.</text>
</comment>
<proteinExistence type="predicted"/>
<evidence type="ECO:0000313" key="1">
    <source>
        <dbReference type="EMBL" id="CAH0103315.1"/>
    </source>
</evidence>
<evidence type="ECO:0008006" key="3">
    <source>
        <dbReference type="Google" id="ProtNLM"/>
    </source>
</evidence>
<accession>A0A8J2WDS1</accession>
<protein>
    <recommendedName>
        <fullName evidence="3">CUB domain-containing protein</fullName>
    </recommendedName>
</protein>
<dbReference type="AlphaFoldDB" id="A0A8J2WDS1"/>
<dbReference type="SUPFAM" id="SSF49854">
    <property type="entry name" value="Spermadhesin, CUB domain"/>
    <property type="match status" value="1"/>
</dbReference>
<dbReference type="OrthoDB" id="6401544at2759"/>
<dbReference type="Proteomes" id="UP000789390">
    <property type="component" value="Unassembled WGS sequence"/>
</dbReference>
<reference evidence="1" key="1">
    <citation type="submission" date="2021-11" db="EMBL/GenBank/DDBJ databases">
        <authorList>
            <person name="Schell T."/>
        </authorList>
    </citation>
    <scope>NUCLEOTIDE SEQUENCE</scope>
    <source>
        <strain evidence="1">M5</strain>
    </source>
</reference>
<name>A0A8J2WDS1_9CRUS</name>
<gene>
    <name evidence="1" type="ORF">DGAL_LOCUS5881</name>
</gene>
<evidence type="ECO:0000313" key="2">
    <source>
        <dbReference type="Proteomes" id="UP000789390"/>
    </source>
</evidence>
<dbReference type="EMBL" id="CAKKLH010000109">
    <property type="protein sequence ID" value="CAH0103315.1"/>
    <property type="molecule type" value="Genomic_DNA"/>
</dbReference>
<keyword evidence="2" id="KW-1185">Reference proteome</keyword>
<dbReference type="InterPro" id="IPR035914">
    <property type="entry name" value="Sperma_CUB_dom_sf"/>
</dbReference>
<sequence>MIPKKMTTDFQLCLDSEATSASGTIQPLDRYTGKPRVCPFTINAPPENLIIFSCSVVNLTSDSSSFKIEGTAEMINRPIANTIYVSTGNQVKISSTLTACQDRRTNATDGIIQPVKGLVNGPRMCLFTITVPSGQRVQMSCTDVNLNGMTSSLEFAEEQNNVAAHEPMVNTIYTSKSNRIFITAVVNATDWFSCQWTSI</sequence>